<name>A0A381W884_9ZZZZ</name>
<proteinExistence type="predicted"/>
<gene>
    <name evidence="1" type="ORF">METZ01_LOCUS101620</name>
</gene>
<protein>
    <submittedName>
        <fullName evidence="1">Uncharacterized protein</fullName>
    </submittedName>
</protein>
<sequence length="73" mass="7518">MLLFIGLVFWSCEDETEPEPKDCAGVEGGTAVVDSCDNCVGGNTGVVDCTEDCAGVWGGDNICGCTDSTATNY</sequence>
<dbReference type="EMBL" id="UINC01011011">
    <property type="protein sequence ID" value="SVA48766.1"/>
    <property type="molecule type" value="Genomic_DNA"/>
</dbReference>
<reference evidence="1" key="1">
    <citation type="submission" date="2018-05" db="EMBL/GenBank/DDBJ databases">
        <authorList>
            <person name="Lanie J.A."/>
            <person name="Ng W.-L."/>
            <person name="Kazmierczak K.M."/>
            <person name="Andrzejewski T.M."/>
            <person name="Davidsen T.M."/>
            <person name="Wayne K.J."/>
            <person name="Tettelin H."/>
            <person name="Glass J.I."/>
            <person name="Rusch D."/>
            <person name="Podicherti R."/>
            <person name="Tsui H.-C.T."/>
            <person name="Winkler M.E."/>
        </authorList>
    </citation>
    <scope>NUCLEOTIDE SEQUENCE</scope>
</reference>
<accession>A0A381W884</accession>
<dbReference type="AlphaFoldDB" id="A0A381W884"/>
<organism evidence="1">
    <name type="scientific">marine metagenome</name>
    <dbReference type="NCBI Taxonomy" id="408172"/>
    <lineage>
        <taxon>unclassified sequences</taxon>
        <taxon>metagenomes</taxon>
        <taxon>ecological metagenomes</taxon>
    </lineage>
</organism>
<evidence type="ECO:0000313" key="1">
    <source>
        <dbReference type="EMBL" id="SVA48766.1"/>
    </source>
</evidence>
<feature type="non-terminal residue" evidence="1">
    <location>
        <position position="73"/>
    </location>
</feature>